<evidence type="ECO:0000256" key="4">
    <source>
        <dbReference type="ARBA" id="ARBA00023136"/>
    </source>
</evidence>
<gene>
    <name evidence="7" type="ORF">NE686_15330</name>
</gene>
<evidence type="ECO:0000256" key="5">
    <source>
        <dbReference type="NCBIfam" id="TIGR02228"/>
    </source>
</evidence>
<dbReference type="EC" id="3.4.21.89" evidence="5"/>
<evidence type="ECO:0000256" key="6">
    <source>
        <dbReference type="SAM" id="Phobius"/>
    </source>
</evidence>
<dbReference type="RefSeq" id="WP_256312219.1">
    <property type="nucleotide sequence ID" value="NZ_JANGAC010000013.1"/>
</dbReference>
<feature type="transmembrane region" description="Helical" evidence="6">
    <location>
        <begin position="22"/>
        <end position="43"/>
    </location>
</feature>
<evidence type="ECO:0000256" key="1">
    <source>
        <dbReference type="ARBA" id="ARBA00004370"/>
    </source>
</evidence>
<organism evidence="7 8">
    <name type="scientific">Tissierella carlieri</name>
    <dbReference type="NCBI Taxonomy" id="689904"/>
    <lineage>
        <taxon>Bacteria</taxon>
        <taxon>Bacillati</taxon>
        <taxon>Bacillota</taxon>
        <taxon>Tissierellia</taxon>
        <taxon>Tissierellales</taxon>
        <taxon>Tissierellaceae</taxon>
        <taxon>Tissierella</taxon>
    </lineage>
</organism>
<keyword evidence="8" id="KW-1185">Reference proteome</keyword>
<keyword evidence="2 6" id="KW-0812">Transmembrane</keyword>
<evidence type="ECO:0000256" key="3">
    <source>
        <dbReference type="ARBA" id="ARBA00022989"/>
    </source>
</evidence>
<dbReference type="InterPro" id="IPR036286">
    <property type="entry name" value="LexA/Signal_pep-like_sf"/>
</dbReference>
<dbReference type="NCBIfam" id="TIGR02228">
    <property type="entry name" value="sigpep_I_arch"/>
    <property type="match status" value="1"/>
</dbReference>
<name>A0ABT1SDL3_9FIRM</name>
<feature type="transmembrane region" description="Helical" evidence="6">
    <location>
        <begin position="160"/>
        <end position="179"/>
    </location>
</feature>
<reference evidence="7 8" key="1">
    <citation type="submission" date="2022-06" db="EMBL/GenBank/DDBJ databases">
        <title>Isolation of gut microbiota from human fecal samples.</title>
        <authorList>
            <person name="Pamer E.G."/>
            <person name="Barat B."/>
            <person name="Waligurski E."/>
            <person name="Medina S."/>
            <person name="Paddock L."/>
            <person name="Mostad J."/>
        </authorList>
    </citation>
    <scope>NUCLEOTIDE SEQUENCE [LARGE SCALE GENOMIC DNA]</scope>
    <source>
        <strain evidence="7 8">DFI.7.95</strain>
    </source>
</reference>
<dbReference type="CDD" id="cd06530">
    <property type="entry name" value="S26_SPase_I"/>
    <property type="match status" value="1"/>
</dbReference>
<accession>A0ABT1SDL3</accession>
<evidence type="ECO:0000313" key="8">
    <source>
        <dbReference type="Proteomes" id="UP001524478"/>
    </source>
</evidence>
<dbReference type="EMBL" id="JANGAC010000013">
    <property type="protein sequence ID" value="MCQ4924472.1"/>
    <property type="molecule type" value="Genomic_DNA"/>
</dbReference>
<keyword evidence="3 6" id="KW-1133">Transmembrane helix</keyword>
<keyword evidence="4 6" id="KW-0472">Membrane</keyword>
<proteinExistence type="predicted"/>
<dbReference type="SUPFAM" id="SSF51306">
    <property type="entry name" value="LexA/Signal peptidase"/>
    <property type="match status" value="1"/>
</dbReference>
<dbReference type="InterPro" id="IPR019533">
    <property type="entry name" value="Peptidase_S26"/>
</dbReference>
<dbReference type="GO" id="GO:0009003">
    <property type="term" value="F:signal peptidase activity"/>
    <property type="evidence" value="ECO:0007669"/>
    <property type="project" value="UniProtKB-EC"/>
</dbReference>
<dbReference type="InterPro" id="IPR001733">
    <property type="entry name" value="Peptidase_S26B"/>
</dbReference>
<dbReference type="Proteomes" id="UP001524478">
    <property type="component" value="Unassembled WGS sequence"/>
</dbReference>
<keyword evidence="7" id="KW-0378">Hydrolase</keyword>
<evidence type="ECO:0000256" key="2">
    <source>
        <dbReference type="ARBA" id="ARBA00022692"/>
    </source>
</evidence>
<protein>
    <recommendedName>
        <fullName evidence="5">Signal peptidase I</fullName>
        <ecNumber evidence="5">3.4.21.89</ecNumber>
    </recommendedName>
</protein>
<comment type="caution">
    <text evidence="7">The sequence shown here is derived from an EMBL/GenBank/DDBJ whole genome shotgun (WGS) entry which is preliminary data.</text>
</comment>
<evidence type="ECO:0000313" key="7">
    <source>
        <dbReference type="EMBL" id="MCQ4924472.1"/>
    </source>
</evidence>
<dbReference type="PANTHER" id="PTHR10806">
    <property type="entry name" value="SIGNAL PEPTIDASE COMPLEX CATALYTIC SUBUNIT SEC11"/>
    <property type="match status" value="1"/>
</dbReference>
<sequence>MEENEIKEEELKEKTKKKKLEIIGNIFFTIFMIIMIVLIFITAQSKITGKEPTLLNHRLYIVDSGSMSPTIKIDSMIIVKELEANEINKGDIITYYGHNKSSRITHRVIDIENHGEFFITKGDANEINDPMLLEGKQLIGKMVFKIPLIGRIFRFLNTELGMGILITLTILWIIMPMIIGKLRKSNKYVV</sequence>
<comment type="subcellular location">
    <subcellularLocation>
        <location evidence="1">Membrane</location>
    </subcellularLocation>
</comment>
<dbReference type="PANTHER" id="PTHR10806:SF6">
    <property type="entry name" value="SIGNAL PEPTIDASE COMPLEX CATALYTIC SUBUNIT SEC11"/>
    <property type="match status" value="1"/>
</dbReference>